<evidence type="ECO:0000256" key="1">
    <source>
        <dbReference type="ARBA" id="ARBA00004429"/>
    </source>
</evidence>
<keyword evidence="2 9" id="KW-0813">Transport</keyword>
<keyword evidence="3" id="KW-1003">Cell membrane</keyword>
<comment type="subcellular location">
    <subcellularLocation>
        <location evidence="1 9">Cell inner membrane</location>
        <topology evidence="1 9">Multi-pass membrane protein</topology>
    </subcellularLocation>
</comment>
<keyword evidence="7 9" id="KW-0472">Membrane</keyword>
<dbReference type="Pfam" id="PF04290">
    <property type="entry name" value="DctQ"/>
    <property type="match status" value="1"/>
</dbReference>
<comment type="similarity">
    <text evidence="8 9">Belongs to the TRAP transporter small permease family.</text>
</comment>
<comment type="subunit">
    <text evidence="9">The complex comprises the extracytoplasmic solute receptor protein and the two transmembrane proteins.</text>
</comment>
<dbReference type="InterPro" id="IPR007387">
    <property type="entry name" value="TRAP_DctQ"/>
</dbReference>
<dbReference type="PANTHER" id="PTHR35011:SF2">
    <property type="entry name" value="2,3-DIKETO-L-GULONATE TRAP TRANSPORTER SMALL PERMEASE PROTEIN YIAM"/>
    <property type="match status" value="1"/>
</dbReference>
<feature type="transmembrane region" description="Helical" evidence="9">
    <location>
        <begin position="124"/>
        <end position="143"/>
    </location>
</feature>
<evidence type="ECO:0000256" key="3">
    <source>
        <dbReference type="ARBA" id="ARBA00022475"/>
    </source>
</evidence>
<evidence type="ECO:0000313" key="11">
    <source>
        <dbReference type="EMBL" id="MXQ12125.1"/>
    </source>
</evidence>
<reference evidence="11 12" key="1">
    <citation type="submission" date="2019-12" db="EMBL/GenBank/DDBJ databases">
        <authorList>
            <person name="Yuan C.-G."/>
        </authorList>
    </citation>
    <scope>NUCLEOTIDE SEQUENCE [LARGE SCALE GENOMIC DNA]</scope>
    <source>
        <strain evidence="11 12">KCTC 23863</strain>
    </source>
</reference>
<feature type="transmembrane region" description="Helical" evidence="9">
    <location>
        <begin position="12"/>
        <end position="32"/>
    </location>
</feature>
<evidence type="ECO:0000256" key="7">
    <source>
        <dbReference type="ARBA" id="ARBA00023136"/>
    </source>
</evidence>
<dbReference type="GO" id="GO:0022857">
    <property type="term" value="F:transmembrane transporter activity"/>
    <property type="evidence" value="ECO:0007669"/>
    <property type="project" value="UniProtKB-UniRule"/>
</dbReference>
<reference evidence="11 12" key="2">
    <citation type="submission" date="2020-01" db="EMBL/GenBank/DDBJ databases">
        <title>Microvirga sp. nov., an arsenate reduction bacterium isolated from Tibet hotspring sediments.</title>
        <authorList>
            <person name="Xian W.-D."/>
            <person name="Li W.-J."/>
        </authorList>
    </citation>
    <scope>NUCLEOTIDE SEQUENCE [LARGE SCALE GENOMIC DNA]</scope>
    <source>
        <strain evidence="11 12">KCTC 23863</strain>
    </source>
</reference>
<feature type="transmembrane region" description="Helical" evidence="9">
    <location>
        <begin position="82"/>
        <end position="104"/>
    </location>
</feature>
<keyword evidence="5 9" id="KW-0812">Transmembrane</keyword>
<evidence type="ECO:0000256" key="5">
    <source>
        <dbReference type="ARBA" id="ARBA00022692"/>
    </source>
</evidence>
<dbReference type="PANTHER" id="PTHR35011">
    <property type="entry name" value="2,3-DIKETO-L-GULONATE TRAP TRANSPORTER SMALL PERMEASE PROTEIN YIAM"/>
    <property type="match status" value="1"/>
</dbReference>
<dbReference type="RefSeq" id="WP_160884712.1">
    <property type="nucleotide sequence ID" value="NZ_WURB01000007.1"/>
</dbReference>
<gene>
    <name evidence="11" type="ORF">GR328_11730</name>
</gene>
<dbReference type="AlphaFoldDB" id="A0A7X3SPC3"/>
<evidence type="ECO:0000256" key="6">
    <source>
        <dbReference type="ARBA" id="ARBA00022989"/>
    </source>
</evidence>
<protein>
    <recommendedName>
        <fullName evidence="9">TRAP transporter small permease protein</fullName>
    </recommendedName>
</protein>
<name>A0A7X3SPC3_9HYPH</name>
<dbReference type="OrthoDB" id="4964541at2"/>
<keyword evidence="6 9" id="KW-1133">Transmembrane helix</keyword>
<dbReference type="EMBL" id="WURB01000007">
    <property type="protein sequence ID" value="MXQ12125.1"/>
    <property type="molecule type" value="Genomic_DNA"/>
</dbReference>
<evidence type="ECO:0000256" key="8">
    <source>
        <dbReference type="ARBA" id="ARBA00038436"/>
    </source>
</evidence>
<evidence type="ECO:0000256" key="2">
    <source>
        <dbReference type="ARBA" id="ARBA00022448"/>
    </source>
</evidence>
<organism evidence="11 12">
    <name type="scientific">Microvirga makkahensis</name>
    <dbReference type="NCBI Taxonomy" id="1128670"/>
    <lineage>
        <taxon>Bacteria</taxon>
        <taxon>Pseudomonadati</taxon>
        <taxon>Pseudomonadota</taxon>
        <taxon>Alphaproteobacteria</taxon>
        <taxon>Hyphomicrobiales</taxon>
        <taxon>Methylobacteriaceae</taxon>
        <taxon>Microvirga</taxon>
    </lineage>
</organism>
<evidence type="ECO:0000313" key="12">
    <source>
        <dbReference type="Proteomes" id="UP000436483"/>
    </source>
</evidence>
<evidence type="ECO:0000256" key="4">
    <source>
        <dbReference type="ARBA" id="ARBA00022519"/>
    </source>
</evidence>
<dbReference type="GO" id="GO:0015740">
    <property type="term" value="P:C4-dicarboxylate transport"/>
    <property type="evidence" value="ECO:0007669"/>
    <property type="project" value="TreeGrafter"/>
</dbReference>
<keyword evidence="4 9" id="KW-0997">Cell inner membrane</keyword>
<evidence type="ECO:0000259" key="10">
    <source>
        <dbReference type="Pfam" id="PF04290"/>
    </source>
</evidence>
<sequence>MRTLLDNAEKILCSLIFLTMTFLGFANIVVRYLSNHSLAVTEELLVNGFLLLTIFGAAIAARRGEHLAVTVIFDCLPKRGKLALMWIAGALSVLLLTLSAWYSLELVFNQIKSGTVSYGLQLPAWYYSVGLPFGFAIVVVRYLQHAAETYRGLNDPVTEFRHESEALEAPHV</sequence>
<evidence type="ECO:0000256" key="9">
    <source>
        <dbReference type="RuleBase" id="RU369079"/>
    </source>
</evidence>
<accession>A0A7X3SPC3</accession>
<feature type="transmembrane region" description="Helical" evidence="9">
    <location>
        <begin position="44"/>
        <end position="61"/>
    </location>
</feature>
<feature type="domain" description="Tripartite ATP-independent periplasmic transporters DctQ component" evidence="10">
    <location>
        <begin position="20"/>
        <end position="151"/>
    </location>
</feature>
<comment type="caution">
    <text evidence="11">The sequence shown here is derived from an EMBL/GenBank/DDBJ whole genome shotgun (WGS) entry which is preliminary data.</text>
</comment>
<dbReference type="Proteomes" id="UP000436483">
    <property type="component" value="Unassembled WGS sequence"/>
</dbReference>
<proteinExistence type="inferred from homology"/>
<dbReference type="InterPro" id="IPR055348">
    <property type="entry name" value="DctQ"/>
</dbReference>
<comment type="function">
    <text evidence="9">Part of the tripartite ATP-independent periplasmic (TRAP) transport system.</text>
</comment>
<dbReference type="GO" id="GO:0005886">
    <property type="term" value="C:plasma membrane"/>
    <property type="evidence" value="ECO:0007669"/>
    <property type="project" value="UniProtKB-SubCell"/>
</dbReference>
<keyword evidence="12" id="KW-1185">Reference proteome</keyword>